<proteinExistence type="predicted"/>
<comment type="caution">
    <text evidence="1">The sequence shown here is derived from an EMBL/GenBank/DDBJ whole genome shotgun (WGS) entry which is preliminary data.</text>
</comment>
<gene>
    <name evidence="1" type="ORF">BDA99DRAFT_556385</name>
</gene>
<accession>A0AAD5KJB5</accession>
<reference evidence="1" key="1">
    <citation type="journal article" date="2022" name="IScience">
        <title>Evolution of zygomycete secretomes and the origins of terrestrial fungal ecologies.</title>
        <authorList>
            <person name="Chang Y."/>
            <person name="Wang Y."/>
            <person name="Mondo S."/>
            <person name="Ahrendt S."/>
            <person name="Andreopoulos W."/>
            <person name="Barry K."/>
            <person name="Beard J."/>
            <person name="Benny G.L."/>
            <person name="Blankenship S."/>
            <person name="Bonito G."/>
            <person name="Cuomo C."/>
            <person name="Desiro A."/>
            <person name="Gervers K.A."/>
            <person name="Hundley H."/>
            <person name="Kuo A."/>
            <person name="LaButti K."/>
            <person name="Lang B.F."/>
            <person name="Lipzen A."/>
            <person name="O'Donnell K."/>
            <person name="Pangilinan J."/>
            <person name="Reynolds N."/>
            <person name="Sandor L."/>
            <person name="Smith M.E."/>
            <person name="Tsang A."/>
            <person name="Grigoriev I.V."/>
            <person name="Stajich J.E."/>
            <person name="Spatafora J.W."/>
        </authorList>
    </citation>
    <scope>NUCLEOTIDE SEQUENCE</scope>
    <source>
        <strain evidence="1">RSA 2281</strain>
    </source>
</reference>
<dbReference type="Proteomes" id="UP001209540">
    <property type="component" value="Unassembled WGS sequence"/>
</dbReference>
<sequence length="96" mass="10927">MLIHQERYLYGGLTVQEDIRNQKKSFKSTRPDAVISVLDQMEWGDSLAFGEVKIAESNLNLNASYPVGYIFKEQHGSKRTGCCHGIPNSRLLNRTR</sequence>
<protein>
    <submittedName>
        <fullName evidence="1">Uncharacterized protein</fullName>
    </submittedName>
</protein>
<evidence type="ECO:0000313" key="1">
    <source>
        <dbReference type="EMBL" id="KAI9272786.1"/>
    </source>
</evidence>
<name>A0AAD5KJB5_9FUNG</name>
<dbReference type="EMBL" id="JAIXMP010000005">
    <property type="protein sequence ID" value="KAI9272786.1"/>
    <property type="molecule type" value="Genomic_DNA"/>
</dbReference>
<organism evidence="1 2">
    <name type="scientific">Phascolomyces articulosus</name>
    <dbReference type="NCBI Taxonomy" id="60185"/>
    <lineage>
        <taxon>Eukaryota</taxon>
        <taxon>Fungi</taxon>
        <taxon>Fungi incertae sedis</taxon>
        <taxon>Mucoromycota</taxon>
        <taxon>Mucoromycotina</taxon>
        <taxon>Mucoromycetes</taxon>
        <taxon>Mucorales</taxon>
        <taxon>Lichtheimiaceae</taxon>
        <taxon>Phascolomyces</taxon>
    </lineage>
</organism>
<evidence type="ECO:0000313" key="2">
    <source>
        <dbReference type="Proteomes" id="UP001209540"/>
    </source>
</evidence>
<reference evidence="1" key="2">
    <citation type="submission" date="2023-02" db="EMBL/GenBank/DDBJ databases">
        <authorList>
            <consortium name="DOE Joint Genome Institute"/>
            <person name="Mondo S.J."/>
            <person name="Chang Y."/>
            <person name="Wang Y."/>
            <person name="Ahrendt S."/>
            <person name="Andreopoulos W."/>
            <person name="Barry K."/>
            <person name="Beard J."/>
            <person name="Benny G.L."/>
            <person name="Blankenship S."/>
            <person name="Bonito G."/>
            <person name="Cuomo C."/>
            <person name="Desiro A."/>
            <person name="Gervers K.A."/>
            <person name="Hundley H."/>
            <person name="Kuo A."/>
            <person name="LaButti K."/>
            <person name="Lang B.F."/>
            <person name="Lipzen A."/>
            <person name="O'Donnell K."/>
            <person name="Pangilinan J."/>
            <person name="Reynolds N."/>
            <person name="Sandor L."/>
            <person name="Smith M.W."/>
            <person name="Tsang A."/>
            <person name="Grigoriev I.V."/>
            <person name="Stajich J.E."/>
            <person name="Spatafora J.W."/>
        </authorList>
    </citation>
    <scope>NUCLEOTIDE SEQUENCE</scope>
    <source>
        <strain evidence="1">RSA 2281</strain>
    </source>
</reference>
<dbReference type="AlphaFoldDB" id="A0AAD5KJB5"/>
<keyword evidence="2" id="KW-1185">Reference proteome</keyword>